<reference evidence="1 2" key="1">
    <citation type="submission" date="2019-06" db="EMBL/GenBank/DDBJ databases">
        <title>Sequencing the genomes of 1000 actinobacteria strains.</title>
        <authorList>
            <person name="Klenk H.-P."/>
        </authorList>
    </citation>
    <scope>NUCLEOTIDE SEQUENCE [LARGE SCALE GENOMIC DNA]</scope>
    <source>
        <strain evidence="1 2">DSM 20427</strain>
    </source>
</reference>
<dbReference type="OrthoDB" id="4711815at2"/>
<proteinExistence type="predicted"/>
<organism evidence="1 2">
    <name type="scientific">Microbacterium lacticum</name>
    <dbReference type="NCBI Taxonomy" id="33885"/>
    <lineage>
        <taxon>Bacteria</taxon>
        <taxon>Bacillati</taxon>
        <taxon>Actinomycetota</taxon>
        <taxon>Actinomycetes</taxon>
        <taxon>Micrococcales</taxon>
        <taxon>Microbacteriaceae</taxon>
        <taxon>Microbacterium</taxon>
    </lineage>
</organism>
<dbReference type="Pfam" id="PF16264">
    <property type="entry name" value="SatD"/>
    <property type="match status" value="1"/>
</dbReference>
<accession>A0A543KY74</accession>
<comment type="caution">
    <text evidence="1">The sequence shown here is derived from an EMBL/GenBank/DDBJ whole genome shotgun (WGS) entry which is preliminary data.</text>
</comment>
<name>A0A543KY74_9MICO</name>
<protein>
    <submittedName>
        <fullName evidence="1">SatD family protein</fullName>
    </submittedName>
</protein>
<sequence>MQARKEATNTTVTEAPATEVAVIADIVGSRTLDDRAAAQRAIDAVIERVERDAPLATRPLLPVVGDELQGSYPTLAAAMLSLLLVRLALPDGVECRYGLGVGASGVVPSRAGDLTEGPAWWAAREAVETVHALQERTIPGARTWIVAAEGEDEASLRLSNAYLLARDQLVSAMSERTRRLAYGRLLGQTQKELARAEGITQSAVSQALAAAGVGALVEGARQLQEAL</sequence>
<keyword evidence="2" id="KW-1185">Reference proteome</keyword>
<evidence type="ECO:0000313" key="1">
    <source>
        <dbReference type="EMBL" id="TQN00008.1"/>
    </source>
</evidence>
<evidence type="ECO:0000313" key="2">
    <source>
        <dbReference type="Proteomes" id="UP000319804"/>
    </source>
</evidence>
<gene>
    <name evidence="1" type="ORF">FHX68_0072</name>
</gene>
<dbReference type="InterPro" id="IPR032580">
    <property type="entry name" value="SatD"/>
</dbReference>
<dbReference type="Proteomes" id="UP000319804">
    <property type="component" value="Unassembled WGS sequence"/>
</dbReference>
<dbReference type="EMBL" id="VFPS01000001">
    <property type="protein sequence ID" value="TQN00008.1"/>
    <property type="molecule type" value="Genomic_DNA"/>
</dbReference>
<dbReference type="AlphaFoldDB" id="A0A543KY74"/>
<dbReference type="RefSeq" id="WP_141380244.1">
    <property type="nucleotide sequence ID" value="NZ_BJNA01000018.1"/>
</dbReference>